<organism evidence="2 3">
    <name type="scientific">Schleiferia thermophila</name>
    <dbReference type="NCBI Taxonomy" id="884107"/>
    <lineage>
        <taxon>Bacteria</taxon>
        <taxon>Pseudomonadati</taxon>
        <taxon>Bacteroidota</taxon>
        <taxon>Flavobacteriia</taxon>
        <taxon>Flavobacteriales</taxon>
        <taxon>Schleiferiaceae</taxon>
        <taxon>Schleiferia</taxon>
    </lineage>
</organism>
<dbReference type="EMBL" id="QPJS01000001">
    <property type="protein sequence ID" value="RCX05512.1"/>
    <property type="molecule type" value="Genomic_DNA"/>
</dbReference>
<evidence type="ECO:0000313" key="3">
    <source>
        <dbReference type="Proteomes" id="UP000253517"/>
    </source>
</evidence>
<keyword evidence="3" id="KW-1185">Reference proteome</keyword>
<gene>
    <name evidence="2" type="ORF">DES35_101799</name>
</gene>
<comment type="caution">
    <text evidence="2">The sequence shown here is derived from an EMBL/GenBank/DDBJ whole genome shotgun (WGS) entry which is preliminary data.</text>
</comment>
<proteinExistence type="predicted"/>
<keyword evidence="1" id="KW-0472">Membrane</keyword>
<dbReference type="AlphaFoldDB" id="A0A369A819"/>
<name>A0A369A819_9FLAO</name>
<keyword evidence="1" id="KW-0812">Transmembrane</keyword>
<evidence type="ECO:0000313" key="2">
    <source>
        <dbReference type="EMBL" id="RCX05512.1"/>
    </source>
</evidence>
<reference evidence="2 3" key="1">
    <citation type="submission" date="2018-07" db="EMBL/GenBank/DDBJ databases">
        <title>Genomic Encyclopedia of Type Strains, Phase IV (KMG-IV): sequencing the most valuable type-strain genomes for metagenomic binning, comparative biology and taxonomic classification.</title>
        <authorList>
            <person name="Goeker M."/>
        </authorList>
    </citation>
    <scope>NUCLEOTIDE SEQUENCE [LARGE SCALE GENOMIC DNA]</scope>
    <source>
        <strain evidence="2 3">DSM 21410</strain>
    </source>
</reference>
<dbReference type="Proteomes" id="UP000253517">
    <property type="component" value="Unassembled WGS sequence"/>
</dbReference>
<accession>A0A369A819</accession>
<dbReference type="RefSeq" id="WP_114365839.1">
    <property type="nucleotide sequence ID" value="NZ_BHZF01000001.1"/>
</dbReference>
<evidence type="ECO:0000256" key="1">
    <source>
        <dbReference type="SAM" id="Phobius"/>
    </source>
</evidence>
<feature type="transmembrane region" description="Helical" evidence="1">
    <location>
        <begin position="187"/>
        <end position="208"/>
    </location>
</feature>
<protein>
    <submittedName>
        <fullName evidence="2">Uncharacterized protein</fullName>
    </submittedName>
</protein>
<sequence>MTPQAKQTATTFLSSVNFILPALPHDEEVPKLKQLVFTSSDSCGSFGQCDEYLRIAERSEVFGQPQQVIDFNILRGERFNIIGLNTLDRALEHINEIVGVDLGNEFDIPPMEVEKYNNFLAALKDDLADVDVKKEDSQIILDIFNEVVSVYQNGGENGLTNYIKLKLEELHNYRSSDNKGRVSNLPWWKIVAIAALIGIAIFVVVRCFRRNKCEYLVRDFAYLAQGIYYLVKLC</sequence>
<keyword evidence="1" id="KW-1133">Transmembrane helix</keyword>